<evidence type="ECO:0000313" key="1">
    <source>
        <dbReference type="EMBL" id="VVE16175.1"/>
    </source>
</evidence>
<proteinExistence type="predicted"/>
<protein>
    <submittedName>
        <fullName evidence="1">Conjugal transfer protein TrbI</fullName>
    </submittedName>
</protein>
<accession>A0ABY6W1W8</accession>
<sequence>MPGWNGHWDRIFAVAALTTLPGIGAELAAPENRQGGDRVIIAGRDSSQDTVNQVGQEVTRRNLSIQPTLTERRGLPVRITVNRDLVLRPYQPLFFNKGTSR</sequence>
<dbReference type="Pfam" id="PF03743">
    <property type="entry name" value="TrbI"/>
    <property type="match status" value="1"/>
</dbReference>
<dbReference type="EMBL" id="CABPSG010000007">
    <property type="protein sequence ID" value="VVE16175.1"/>
    <property type="molecule type" value="Genomic_DNA"/>
</dbReference>
<organism evidence="1 2">
    <name type="scientific">Pandoraea soli</name>
    <dbReference type="NCBI Taxonomy" id="2508293"/>
    <lineage>
        <taxon>Bacteria</taxon>
        <taxon>Pseudomonadati</taxon>
        <taxon>Pseudomonadota</taxon>
        <taxon>Betaproteobacteria</taxon>
        <taxon>Burkholderiales</taxon>
        <taxon>Burkholderiaceae</taxon>
        <taxon>Pandoraea</taxon>
    </lineage>
</organism>
<keyword evidence="2" id="KW-1185">Reference proteome</keyword>
<gene>
    <name evidence="1" type="ORF">PSO31014_02878</name>
</gene>
<comment type="caution">
    <text evidence="1">The sequence shown here is derived from an EMBL/GenBank/DDBJ whole genome shotgun (WGS) entry which is preliminary data.</text>
</comment>
<dbReference type="InterPro" id="IPR005498">
    <property type="entry name" value="T4SS_VirB10/TraB/TrbI"/>
</dbReference>
<evidence type="ECO:0000313" key="2">
    <source>
        <dbReference type="Proteomes" id="UP000405357"/>
    </source>
</evidence>
<dbReference type="Proteomes" id="UP000405357">
    <property type="component" value="Unassembled WGS sequence"/>
</dbReference>
<reference evidence="1 2" key="1">
    <citation type="submission" date="2019-08" db="EMBL/GenBank/DDBJ databases">
        <authorList>
            <person name="Peeters C."/>
        </authorList>
    </citation>
    <scope>NUCLEOTIDE SEQUENCE [LARGE SCALE GENOMIC DNA]</scope>
    <source>
        <strain evidence="1 2">LMG 31014</strain>
    </source>
</reference>
<name>A0ABY6W1W8_9BURK</name>